<proteinExistence type="predicted"/>
<dbReference type="RefSeq" id="XP_031553700.1">
    <property type="nucleotide sequence ID" value="XM_031697840.1"/>
</dbReference>
<feature type="compositionally biased region" description="Polar residues" evidence="1">
    <location>
        <begin position="94"/>
        <end position="116"/>
    </location>
</feature>
<dbReference type="Proteomes" id="UP000515163">
    <property type="component" value="Unplaced"/>
</dbReference>
<protein>
    <submittedName>
        <fullName evidence="3">Histone H3.v1-like</fullName>
    </submittedName>
</protein>
<name>A0A6P8HM39_ACTTE</name>
<keyword evidence="2" id="KW-1185">Reference proteome</keyword>
<accession>A0A6P8HM39</accession>
<feature type="compositionally biased region" description="Polar residues" evidence="1">
    <location>
        <begin position="53"/>
        <end position="62"/>
    </location>
</feature>
<feature type="region of interest" description="Disordered" evidence="1">
    <location>
        <begin position="18"/>
        <end position="119"/>
    </location>
</feature>
<evidence type="ECO:0000313" key="2">
    <source>
        <dbReference type="Proteomes" id="UP000515163"/>
    </source>
</evidence>
<evidence type="ECO:0000313" key="3">
    <source>
        <dbReference type="RefSeq" id="XP_031553700.1"/>
    </source>
</evidence>
<dbReference type="KEGG" id="aten:116290738"/>
<organism evidence="2 3">
    <name type="scientific">Actinia tenebrosa</name>
    <name type="common">Australian red waratah sea anemone</name>
    <dbReference type="NCBI Taxonomy" id="6105"/>
    <lineage>
        <taxon>Eukaryota</taxon>
        <taxon>Metazoa</taxon>
        <taxon>Cnidaria</taxon>
        <taxon>Anthozoa</taxon>
        <taxon>Hexacorallia</taxon>
        <taxon>Actiniaria</taxon>
        <taxon>Actiniidae</taxon>
        <taxon>Actinia</taxon>
    </lineage>
</organism>
<dbReference type="AlphaFoldDB" id="A0A6P8HM39"/>
<sequence>MKEYSELYNRYLNLQQQLKSSSPYSSMKEMVQSPEAPPRASPSPAISLATPENVASTSSVASDSGYVTPMPKKSSFLERLTSKIRTPTLELSRAGSSTPLRTPTSLDQPSPNTPVSTPLKAQALPAPLDFLPTPPSSKEKPLKWISYQDSDTYRAKISKPPRRSERLRAIAKSIPKWEKY</sequence>
<reference evidence="3" key="1">
    <citation type="submission" date="2025-08" db="UniProtKB">
        <authorList>
            <consortium name="RefSeq"/>
        </authorList>
    </citation>
    <scope>IDENTIFICATION</scope>
    <source>
        <tissue evidence="3">Tentacle</tissue>
    </source>
</reference>
<dbReference type="GeneID" id="116290738"/>
<evidence type="ECO:0000256" key="1">
    <source>
        <dbReference type="SAM" id="MobiDB-lite"/>
    </source>
</evidence>
<dbReference type="InParanoid" id="A0A6P8HM39"/>
<gene>
    <name evidence="3" type="primary">LOC116290738</name>
</gene>